<keyword evidence="2" id="KW-0472">Membrane</keyword>
<gene>
    <name evidence="4" type="ORF">E7Z79_02575</name>
</gene>
<organism evidence="4 5">
    <name type="scientific">Methanobrevibacter thaueri</name>
    <dbReference type="NCBI Taxonomy" id="190975"/>
    <lineage>
        <taxon>Archaea</taxon>
        <taxon>Methanobacteriati</taxon>
        <taxon>Methanobacteriota</taxon>
        <taxon>Methanomada group</taxon>
        <taxon>Methanobacteria</taxon>
        <taxon>Methanobacteriales</taxon>
        <taxon>Methanobacteriaceae</taxon>
        <taxon>Methanobrevibacter</taxon>
    </lineage>
</organism>
<evidence type="ECO:0000313" key="5">
    <source>
        <dbReference type="Proteomes" id="UP000783037"/>
    </source>
</evidence>
<sequence length="212" mass="22786">MKCNKCGQENKPEAKFCTKCGKPLSAPVQSEATTSSNNSKVVIIALVVVIIMLVGVIGYFASNTGTVADDASSQSSADSDKVQSEDESDDNSDSEKTTTPVSSSKTSSSSESNSKEWVCIGSYSGSGTGSETIKVPEGKIKVELSAYPILNYATNHLYVSGTNGESGGVDWGSTSAVETRSDSFEFDSNSEEEFTIDYYETVSWEVYFYRYQ</sequence>
<evidence type="ECO:0000259" key="3">
    <source>
        <dbReference type="Pfam" id="PF13240"/>
    </source>
</evidence>
<proteinExistence type="predicted"/>
<name>A0A8T3V6Q4_9EURY</name>
<accession>A0A8T3V6Q4</accession>
<keyword evidence="2" id="KW-0812">Transmembrane</keyword>
<protein>
    <submittedName>
        <fullName evidence="4">Zinc ribbon domain-containing protein</fullName>
    </submittedName>
</protein>
<dbReference type="Proteomes" id="UP000783037">
    <property type="component" value="Unassembled WGS sequence"/>
</dbReference>
<dbReference type="AlphaFoldDB" id="A0A8T3V6Q4"/>
<feature type="compositionally biased region" description="Low complexity" evidence="1">
    <location>
        <begin position="97"/>
        <end position="112"/>
    </location>
</feature>
<evidence type="ECO:0000256" key="2">
    <source>
        <dbReference type="SAM" id="Phobius"/>
    </source>
</evidence>
<feature type="region of interest" description="Disordered" evidence="1">
    <location>
        <begin position="68"/>
        <end position="112"/>
    </location>
</feature>
<evidence type="ECO:0000313" key="4">
    <source>
        <dbReference type="EMBL" id="MBE6501306.1"/>
    </source>
</evidence>
<keyword evidence="2" id="KW-1133">Transmembrane helix</keyword>
<feature type="domain" description="Zinc-ribbon" evidence="3">
    <location>
        <begin position="2"/>
        <end position="24"/>
    </location>
</feature>
<reference evidence="4" key="1">
    <citation type="submission" date="2019-04" db="EMBL/GenBank/DDBJ databases">
        <title>Evolution of Biomass-Degrading Anaerobic Consortia Revealed by Metagenomics.</title>
        <authorList>
            <person name="Peng X."/>
        </authorList>
    </citation>
    <scope>NUCLEOTIDE SEQUENCE</scope>
    <source>
        <strain evidence="4">SIG18</strain>
    </source>
</reference>
<dbReference type="InterPro" id="IPR026870">
    <property type="entry name" value="Zinc_ribbon_dom"/>
</dbReference>
<comment type="caution">
    <text evidence="4">The sequence shown here is derived from an EMBL/GenBank/DDBJ whole genome shotgun (WGS) entry which is preliminary data.</text>
</comment>
<dbReference type="Pfam" id="PF13240">
    <property type="entry name" value="Zn_Ribbon_1"/>
    <property type="match status" value="1"/>
</dbReference>
<feature type="transmembrane region" description="Helical" evidence="2">
    <location>
        <begin position="41"/>
        <end position="61"/>
    </location>
</feature>
<dbReference type="RefSeq" id="WP_303738422.1">
    <property type="nucleotide sequence ID" value="NZ_SUTK01000007.1"/>
</dbReference>
<feature type="compositionally biased region" description="Low complexity" evidence="1">
    <location>
        <begin position="68"/>
        <end position="77"/>
    </location>
</feature>
<dbReference type="EMBL" id="SUTK01000007">
    <property type="protein sequence ID" value="MBE6501306.1"/>
    <property type="molecule type" value="Genomic_DNA"/>
</dbReference>
<evidence type="ECO:0000256" key="1">
    <source>
        <dbReference type="SAM" id="MobiDB-lite"/>
    </source>
</evidence>